<name>A0A2U8PDA8_9BRAD</name>
<sequence length="162" mass="17740">MKETHLDERPSPKATRANQEFFDILAGDIFARLYHAFPAPTDLIPDGIIPALGGQEEIDDNPERMQALYGHTVQWLSDEGYLRFGQAAHQDEDDSVAFFDVVLTSKGLEALRKTPGSLTGPGETLGEKIEETAKDISSDAAKDLMKQLIPLALGWIKGMSGL</sequence>
<reference evidence="1 2" key="1">
    <citation type="journal article" date="2014" name="Int. J. Syst. Evol. Microbiol.">
        <title>Bradyrhizobium ottawaense sp. nov., a symbiotic nitrogen fixing bacterium from root nodules of soybeans in Canada.</title>
        <authorList>
            <person name="Yu X."/>
            <person name="Cloutier S."/>
            <person name="Tambong J.T."/>
            <person name="Bromfield E.S."/>
        </authorList>
    </citation>
    <scope>NUCLEOTIDE SEQUENCE [LARGE SCALE GENOMIC DNA]</scope>
    <source>
        <strain evidence="1 2">OO99</strain>
    </source>
</reference>
<protein>
    <submittedName>
        <fullName evidence="1">Uncharacterized protein</fullName>
    </submittedName>
</protein>
<dbReference type="Proteomes" id="UP000215703">
    <property type="component" value="Chromosome"/>
</dbReference>
<reference evidence="1 2" key="2">
    <citation type="journal article" date="2017" name="Syst. Appl. Microbiol.">
        <title>Soybeans inoculated with root zone soils of Canadian native legumes harbour diverse and novel Bradyrhizobium spp. that possess agricultural potential.</title>
        <authorList>
            <person name="Bromfield E.S.P."/>
            <person name="Cloutier S."/>
            <person name="Tambong J.T."/>
            <person name="Tran Thi T.V."/>
        </authorList>
    </citation>
    <scope>NUCLEOTIDE SEQUENCE [LARGE SCALE GENOMIC DNA]</scope>
    <source>
        <strain evidence="1 2">OO99</strain>
    </source>
</reference>
<dbReference type="EMBL" id="CP029425">
    <property type="protein sequence ID" value="AWL95752.1"/>
    <property type="molecule type" value="Genomic_DNA"/>
</dbReference>
<evidence type="ECO:0000313" key="1">
    <source>
        <dbReference type="EMBL" id="AWL95752.1"/>
    </source>
</evidence>
<dbReference type="AlphaFoldDB" id="A0A2U8PDA8"/>
<accession>A0A2U8PDA8</accession>
<evidence type="ECO:0000313" key="2">
    <source>
        <dbReference type="Proteomes" id="UP000215703"/>
    </source>
</evidence>
<organism evidence="1 2">
    <name type="scientific">Bradyrhizobium ottawaense</name>
    <dbReference type="NCBI Taxonomy" id="931866"/>
    <lineage>
        <taxon>Bacteria</taxon>
        <taxon>Pseudomonadati</taxon>
        <taxon>Pseudomonadota</taxon>
        <taxon>Alphaproteobacteria</taxon>
        <taxon>Hyphomicrobiales</taxon>
        <taxon>Nitrobacteraceae</taxon>
        <taxon>Bradyrhizobium</taxon>
    </lineage>
</organism>
<proteinExistence type="predicted"/>
<gene>
    <name evidence="1" type="ORF">CIT37_29140</name>
</gene>
<dbReference type="KEGG" id="bot:CIT37_29140"/>